<accession>A0ABQ0A6P5</accession>
<comment type="caution">
    <text evidence="2">The sequence shown here is derived from an EMBL/GenBank/DDBJ whole genome shotgun (WGS) entry which is preliminary data.</text>
</comment>
<evidence type="ECO:0000259" key="1">
    <source>
        <dbReference type="Pfam" id="PF13333"/>
    </source>
</evidence>
<evidence type="ECO:0000313" key="3">
    <source>
        <dbReference type="Proteomes" id="UP001465153"/>
    </source>
</evidence>
<name>A0ABQ0A6P5_9GAMM</name>
<dbReference type="InterPro" id="IPR001584">
    <property type="entry name" value="Integrase_cat-core"/>
</dbReference>
<evidence type="ECO:0000313" key="2">
    <source>
        <dbReference type="EMBL" id="GAA6167311.1"/>
    </source>
</evidence>
<dbReference type="EMBL" id="BAABWN010000003">
    <property type="protein sequence ID" value="GAA6167311.1"/>
    <property type="molecule type" value="Genomic_DNA"/>
</dbReference>
<dbReference type="SUPFAM" id="SSF53098">
    <property type="entry name" value="Ribonuclease H-like"/>
    <property type="match status" value="1"/>
</dbReference>
<gene>
    <name evidence="2" type="ORF">NBRC116591_11210</name>
</gene>
<organism evidence="2 3">
    <name type="scientific">Sessilibacter corallicola</name>
    <dbReference type="NCBI Taxonomy" id="2904075"/>
    <lineage>
        <taxon>Bacteria</taxon>
        <taxon>Pseudomonadati</taxon>
        <taxon>Pseudomonadota</taxon>
        <taxon>Gammaproteobacteria</taxon>
        <taxon>Cellvibrionales</taxon>
        <taxon>Cellvibrionaceae</taxon>
        <taxon>Sessilibacter</taxon>
    </lineage>
</organism>
<feature type="domain" description="Integrase catalytic" evidence="1">
    <location>
        <begin position="4"/>
        <end position="51"/>
    </location>
</feature>
<keyword evidence="3" id="KW-1185">Reference proteome</keyword>
<protein>
    <recommendedName>
        <fullName evidence="1">Integrase catalytic domain-containing protein</fullName>
    </recommendedName>
</protein>
<dbReference type="Proteomes" id="UP001465153">
    <property type="component" value="Unassembled WGS sequence"/>
</dbReference>
<sequence>MGRVFRILKKEWRPEVGYESVDQATTDAFAFIRYYNFMRGHSYNNYATPAEVEKAFK</sequence>
<dbReference type="Pfam" id="PF13333">
    <property type="entry name" value="rve_2"/>
    <property type="match status" value="1"/>
</dbReference>
<proteinExistence type="predicted"/>
<reference evidence="2 3" key="1">
    <citation type="submission" date="2024-04" db="EMBL/GenBank/DDBJ databases">
        <title>Draft genome sequence of Sessilibacter corallicola NBRC 116591.</title>
        <authorList>
            <person name="Miyakawa T."/>
            <person name="Kusuya Y."/>
            <person name="Miura T."/>
        </authorList>
    </citation>
    <scope>NUCLEOTIDE SEQUENCE [LARGE SCALE GENOMIC DNA]</scope>
    <source>
        <strain evidence="2 3">KU-00831-HH</strain>
    </source>
</reference>
<dbReference type="InterPro" id="IPR012337">
    <property type="entry name" value="RNaseH-like_sf"/>
</dbReference>